<accession>U7UK48</accession>
<dbReference type="PATRIC" id="fig|1111454.3.peg.1161"/>
<dbReference type="SUPFAM" id="SSF53639">
    <property type="entry name" value="AraD/HMP-PK domain-like"/>
    <property type="match status" value="1"/>
</dbReference>
<evidence type="ECO:0000259" key="2">
    <source>
        <dbReference type="SMART" id="SM01007"/>
    </source>
</evidence>
<dbReference type="GO" id="GO:0005829">
    <property type="term" value="C:cytosol"/>
    <property type="evidence" value="ECO:0007669"/>
    <property type="project" value="TreeGrafter"/>
</dbReference>
<dbReference type="eggNOG" id="COG0235">
    <property type="taxonomic scope" value="Bacteria"/>
</dbReference>
<gene>
    <name evidence="3" type="ORF">HMPREF1250_0361</name>
</gene>
<dbReference type="SMART" id="SM01007">
    <property type="entry name" value="Aldolase_II"/>
    <property type="match status" value="1"/>
</dbReference>
<dbReference type="InterPro" id="IPR036409">
    <property type="entry name" value="Aldolase_II/adducin_N_sf"/>
</dbReference>
<keyword evidence="1" id="KW-0479">Metal-binding</keyword>
<dbReference type="NCBIfam" id="NF002963">
    <property type="entry name" value="PRK03634.1"/>
    <property type="match status" value="1"/>
</dbReference>
<dbReference type="Pfam" id="PF00596">
    <property type="entry name" value="Aldolase_II"/>
    <property type="match status" value="1"/>
</dbReference>
<dbReference type="Proteomes" id="UP000017090">
    <property type="component" value="Unassembled WGS sequence"/>
</dbReference>
<dbReference type="GO" id="GO:0046872">
    <property type="term" value="F:metal ion binding"/>
    <property type="evidence" value="ECO:0007669"/>
    <property type="project" value="UniProtKB-KW"/>
</dbReference>
<proteinExistence type="predicted"/>
<evidence type="ECO:0000313" key="4">
    <source>
        <dbReference type="Proteomes" id="UP000017090"/>
    </source>
</evidence>
<keyword evidence="4" id="KW-1185">Reference proteome</keyword>
<protein>
    <submittedName>
        <fullName evidence="3">Putative rhamnulose-1-phosphate aldolase</fullName>
    </submittedName>
</protein>
<dbReference type="EMBL" id="AWXA01000032">
    <property type="protein sequence ID" value="ERT59695.1"/>
    <property type="molecule type" value="Genomic_DNA"/>
</dbReference>
<dbReference type="GO" id="GO:0019323">
    <property type="term" value="P:pentose catabolic process"/>
    <property type="evidence" value="ECO:0007669"/>
    <property type="project" value="TreeGrafter"/>
</dbReference>
<dbReference type="STRING" id="1111454.HMPREF1250_0361"/>
<sequence length="283" mass="30844">MMEVLHEPFVRDCIHMAEEANQRGWHERNGGNLSYRLTAAEAAACRAGFGTKRNWLPLTMPLPVLGGDFFLLTGSGKYMSKVAAAPEECLGIIELAADGGSYAVRWGLEKGGNVTSELPTHLRTQALKKRRDASRNRIVYHAHPANLIALTFVVPIDDAAITRELWEADIENPLVFPEGIGIVPWMVPGSEAVATATLAKMERYRAVIWAHHGTFVCGDDFDDAFGLMDSLEKAASICVKIRAMGGKRQAMTNQNLSDLAAAFGLLLHEGALRLGEETSKGKT</sequence>
<dbReference type="AlphaFoldDB" id="U7UK48"/>
<dbReference type="RefSeq" id="WP_023053655.1">
    <property type="nucleotide sequence ID" value="NZ_AWXA01000032.1"/>
</dbReference>
<evidence type="ECO:0000313" key="3">
    <source>
        <dbReference type="EMBL" id="ERT59695.1"/>
    </source>
</evidence>
<dbReference type="GO" id="GO:0016832">
    <property type="term" value="F:aldehyde-lyase activity"/>
    <property type="evidence" value="ECO:0007669"/>
    <property type="project" value="TreeGrafter"/>
</dbReference>
<dbReference type="InterPro" id="IPR001303">
    <property type="entry name" value="Aldolase_II/adducin_N"/>
</dbReference>
<evidence type="ECO:0000256" key="1">
    <source>
        <dbReference type="ARBA" id="ARBA00022723"/>
    </source>
</evidence>
<dbReference type="InterPro" id="IPR050197">
    <property type="entry name" value="Aldolase_class_II_sugar_metab"/>
</dbReference>
<name>U7UK48_9FIRM</name>
<dbReference type="PANTHER" id="PTHR22789:SF16">
    <property type="entry name" value="RHAMNULOSE-1-PHOSPHATE ALDOLASE"/>
    <property type="match status" value="1"/>
</dbReference>
<feature type="domain" description="Class II aldolase/adducin N-terminal" evidence="2">
    <location>
        <begin position="11"/>
        <end position="239"/>
    </location>
</feature>
<dbReference type="PANTHER" id="PTHR22789">
    <property type="entry name" value="FUCULOSE PHOSPHATE ALDOLASE"/>
    <property type="match status" value="1"/>
</dbReference>
<comment type="caution">
    <text evidence="3">The sequence shown here is derived from an EMBL/GenBank/DDBJ whole genome shotgun (WGS) entry which is preliminary data.</text>
</comment>
<dbReference type="Gene3D" id="3.40.225.10">
    <property type="entry name" value="Class II aldolase/adducin N-terminal domain"/>
    <property type="match status" value="1"/>
</dbReference>
<organism evidence="3 4">
    <name type="scientific">Megasphaera vaginalis</name>
    <name type="common">ex Srinivasan et al. 2021</name>
    <dbReference type="NCBI Taxonomy" id="1111454"/>
    <lineage>
        <taxon>Bacteria</taxon>
        <taxon>Bacillati</taxon>
        <taxon>Bacillota</taxon>
        <taxon>Negativicutes</taxon>
        <taxon>Veillonellales</taxon>
        <taxon>Veillonellaceae</taxon>
        <taxon>Megasphaera</taxon>
    </lineage>
</organism>
<reference evidence="3 4" key="1">
    <citation type="submission" date="2013-09" db="EMBL/GenBank/DDBJ databases">
        <authorList>
            <person name="Durkin A.S."/>
            <person name="Haft D.R."/>
            <person name="McCorrison J."/>
            <person name="Torralba M."/>
            <person name="Gillis M."/>
            <person name="Haft D.H."/>
            <person name="Methe B."/>
            <person name="Sutton G."/>
            <person name="Nelson K.E."/>
        </authorList>
    </citation>
    <scope>NUCLEOTIDE SEQUENCE [LARGE SCALE GENOMIC DNA]</scope>
    <source>
        <strain evidence="3 4">BV3C16-1</strain>
    </source>
</reference>